<reference evidence="2" key="1">
    <citation type="journal article" date="2019" name="PLoS Negl. Trop. Dis.">
        <title>Revisiting the worldwide diversity of Leptospira species in the environment.</title>
        <authorList>
            <person name="Vincent A.T."/>
            <person name="Schiettekatte O."/>
            <person name="Bourhy P."/>
            <person name="Veyrier F.J."/>
            <person name="Picardeau M."/>
        </authorList>
    </citation>
    <scope>NUCLEOTIDE SEQUENCE [LARGE SCALE GENOMIC DNA]</scope>
    <source>
        <strain evidence="2">201702690</strain>
    </source>
</reference>
<evidence type="ECO:0000313" key="1">
    <source>
        <dbReference type="EMBL" id="TGL39623.1"/>
    </source>
</evidence>
<evidence type="ECO:0000313" key="2">
    <source>
        <dbReference type="Proteomes" id="UP000297273"/>
    </source>
</evidence>
<comment type="caution">
    <text evidence="1">The sequence shown here is derived from an EMBL/GenBank/DDBJ whole genome shotgun (WGS) entry which is preliminary data.</text>
</comment>
<keyword evidence="2" id="KW-1185">Reference proteome</keyword>
<organism evidence="1 2">
    <name type="scientific">Leptospira langatensis</name>
    <dbReference type="NCBI Taxonomy" id="2484983"/>
    <lineage>
        <taxon>Bacteria</taxon>
        <taxon>Pseudomonadati</taxon>
        <taxon>Spirochaetota</taxon>
        <taxon>Spirochaetia</taxon>
        <taxon>Leptospirales</taxon>
        <taxon>Leptospiraceae</taxon>
        <taxon>Leptospira</taxon>
    </lineage>
</organism>
<accession>A0ABY2MCY5</accession>
<gene>
    <name evidence="1" type="ORF">EHQ53_13965</name>
</gene>
<name>A0ABY2MCY5_9LEPT</name>
<sequence>MIHQLVQVVRLEIHNLEKKMPLDKPTLVTTLTNIFSNLNNTTANQKAQDIANAIDTYVKTATVNIPVTGATGSPSTGNLS</sequence>
<proteinExistence type="predicted"/>
<dbReference type="EMBL" id="RQGC01000009">
    <property type="protein sequence ID" value="TGL39623.1"/>
    <property type="molecule type" value="Genomic_DNA"/>
</dbReference>
<dbReference type="Proteomes" id="UP000297273">
    <property type="component" value="Unassembled WGS sequence"/>
</dbReference>
<protein>
    <submittedName>
        <fullName evidence="1">Uncharacterized protein</fullName>
    </submittedName>
</protein>